<dbReference type="RefSeq" id="WP_155702557.1">
    <property type="nucleotide sequence ID" value="NZ_CP034235.1"/>
</dbReference>
<protein>
    <submittedName>
        <fullName evidence="8">YitT family protein</fullName>
    </submittedName>
</protein>
<dbReference type="EMBL" id="CP034235">
    <property type="protein sequence ID" value="QGQ97451.1"/>
    <property type="molecule type" value="Genomic_DNA"/>
</dbReference>
<dbReference type="PANTHER" id="PTHR33545:SF5">
    <property type="entry name" value="UPF0750 MEMBRANE PROTEIN YITT"/>
    <property type="match status" value="1"/>
</dbReference>
<evidence type="ECO:0000256" key="2">
    <source>
        <dbReference type="ARBA" id="ARBA00022475"/>
    </source>
</evidence>
<dbReference type="GO" id="GO:0005886">
    <property type="term" value="C:plasma membrane"/>
    <property type="evidence" value="ECO:0007669"/>
    <property type="project" value="UniProtKB-SubCell"/>
</dbReference>
<dbReference type="InterPro" id="IPR051461">
    <property type="entry name" value="UPF0750_membrane"/>
</dbReference>
<evidence type="ECO:0000256" key="4">
    <source>
        <dbReference type="ARBA" id="ARBA00022989"/>
    </source>
</evidence>
<keyword evidence="4 6" id="KW-1133">Transmembrane helix</keyword>
<dbReference type="Gene3D" id="3.30.70.120">
    <property type="match status" value="1"/>
</dbReference>
<dbReference type="OrthoDB" id="2417289at2"/>
<evidence type="ECO:0000259" key="7">
    <source>
        <dbReference type="Pfam" id="PF10035"/>
    </source>
</evidence>
<dbReference type="PANTHER" id="PTHR33545">
    <property type="entry name" value="UPF0750 MEMBRANE PROTEIN YITT-RELATED"/>
    <property type="match status" value="1"/>
</dbReference>
<comment type="subcellular location">
    <subcellularLocation>
        <location evidence="1">Cell membrane</location>
        <topology evidence="1">Multi-pass membrane protein</topology>
    </subcellularLocation>
</comment>
<feature type="transmembrane region" description="Helical" evidence="6">
    <location>
        <begin position="103"/>
        <end position="123"/>
    </location>
</feature>
<keyword evidence="3 6" id="KW-0812">Transmembrane</keyword>
<dbReference type="AlphaFoldDB" id="A0A6B8RM20"/>
<evidence type="ECO:0000256" key="6">
    <source>
        <dbReference type="SAM" id="Phobius"/>
    </source>
</evidence>
<dbReference type="InterPro" id="IPR003740">
    <property type="entry name" value="YitT"/>
</dbReference>
<keyword evidence="2" id="KW-1003">Cell membrane</keyword>
<reference evidence="9" key="1">
    <citation type="submission" date="2018-11" db="EMBL/GenBank/DDBJ databases">
        <title>Complete genome sequence of Paenibacillus sp. ML311-T8.</title>
        <authorList>
            <person name="Nam Y.-D."/>
            <person name="Kang J."/>
            <person name="Chung W.-H."/>
            <person name="Park Y.S."/>
        </authorList>
    </citation>
    <scope>NUCLEOTIDE SEQUENCE [LARGE SCALE GENOMIC DNA]</scope>
    <source>
        <strain evidence="9">ML311-T8</strain>
    </source>
</reference>
<name>A0A6B8RM20_9BACL</name>
<feature type="transmembrane region" description="Helical" evidence="6">
    <location>
        <begin position="7"/>
        <end position="26"/>
    </location>
</feature>
<feature type="domain" description="DUF2179" evidence="7">
    <location>
        <begin position="215"/>
        <end position="269"/>
    </location>
</feature>
<evidence type="ECO:0000256" key="1">
    <source>
        <dbReference type="ARBA" id="ARBA00004651"/>
    </source>
</evidence>
<dbReference type="PIRSF" id="PIRSF006483">
    <property type="entry name" value="Membrane_protein_YitT"/>
    <property type="match status" value="1"/>
</dbReference>
<keyword evidence="5 6" id="KW-0472">Membrane</keyword>
<evidence type="ECO:0000256" key="5">
    <source>
        <dbReference type="ARBA" id="ARBA00023136"/>
    </source>
</evidence>
<feature type="transmembrane region" description="Helical" evidence="6">
    <location>
        <begin position="73"/>
        <end position="91"/>
    </location>
</feature>
<dbReference type="Pfam" id="PF02588">
    <property type="entry name" value="YitT_membrane"/>
    <property type="match status" value="1"/>
</dbReference>
<proteinExistence type="predicted"/>
<dbReference type="Proteomes" id="UP000426246">
    <property type="component" value="Chromosome"/>
</dbReference>
<evidence type="ECO:0000313" key="8">
    <source>
        <dbReference type="EMBL" id="QGQ97451.1"/>
    </source>
</evidence>
<dbReference type="Pfam" id="PF10035">
    <property type="entry name" value="DUF2179"/>
    <property type="match status" value="1"/>
</dbReference>
<gene>
    <name evidence="8" type="ORF">EHS13_22460</name>
</gene>
<organism evidence="8 9">
    <name type="scientific">Paenibacillus psychroresistens</name>
    <dbReference type="NCBI Taxonomy" id="1778678"/>
    <lineage>
        <taxon>Bacteria</taxon>
        <taxon>Bacillati</taxon>
        <taxon>Bacillota</taxon>
        <taxon>Bacilli</taxon>
        <taxon>Bacillales</taxon>
        <taxon>Paenibacillaceae</taxon>
        <taxon>Paenibacillus</taxon>
    </lineage>
</organism>
<feature type="transmembrane region" description="Helical" evidence="6">
    <location>
        <begin position="143"/>
        <end position="163"/>
    </location>
</feature>
<dbReference type="InterPro" id="IPR019264">
    <property type="entry name" value="DUF2179"/>
</dbReference>
<sequence length="276" mass="30686">MKRFFEIVVVVLGAAFIAVSFNLFLIPHQLLSGGLSGVAMIVGYFTNWNIGLIYFISNLPVLVWGIIAIGRKFIILSVISVIFTVWFMQIIPVDSISFKFDQTISAVFGGVLLGIGSGITLRIGGSSGGFDIIGSILTRKHDFPLGSFLLALNSIVVFALGYFKEDWNLALYSMLSMFIVSRVMDTIHIRHLKVTAFIITEQKELITKRLLNLPRGVTLIKTAGAYSNQEKDMLMTVITRYELAEFKAIIKECDPKAFVNIVETTTVIGEFRKLKS</sequence>
<evidence type="ECO:0000313" key="9">
    <source>
        <dbReference type="Proteomes" id="UP000426246"/>
    </source>
</evidence>
<dbReference type="CDD" id="cd16380">
    <property type="entry name" value="YitT_C"/>
    <property type="match status" value="1"/>
</dbReference>
<dbReference type="InterPro" id="IPR015867">
    <property type="entry name" value="N-reg_PII/ATP_PRibTrfase_C"/>
</dbReference>
<evidence type="ECO:0000256" key="3">
    <source>
        <dbReference type="ARBA" id="ARBA00022692"/>
    </source>
</evidence>
<feature type="transmembrane region" description="Helical" evidence="6">
    <location>
        <begin position="46"/>
        <end position="66"/>
    </location>
</feature>
<dbReference type="KEGG" id="ppsc:EHS13_22460"/>
<keyword evidence="9" id="KW-1185">Reference proteome</keyword>
<accession>A0A6B8RM20</accession>
<feature type="transmembrane region" description="Helical" evidence="6">
    <location>
        <begin position="169"/>
        <end position="187"/>
    </location>
</feature>